<comment type="subunit">
    <text evidence="9">Heteromultimer composed of HisG and HisZ subunits.</text>
</comment>
<evidence type="ECO:0000256" key="10">
    <source>
        <dbReference type="PIRSR" id="PIRSR001549-1"/>
    </source>
</evidence>
<dbReference type="GO" id="GO:0000105">
    <property type="term" value="P:L-histidine biosynthetic process"/>
    <property type="evidence" value="ECO:0007669"/>
    <property type="project" value="UniProtKB-UniRule"/>
</dbReference>
<keyword evidence="5 9" id="KW-0963">Cytoplasm</keyword>
<feature type="coiled-coil region" evidence="11">
    <location>
        <begin position="231"/>
        <end position="258"/>
    </location>
</feature>
<dbReference type="InterPro" id="IPR004517">
    <property type="entry name" value="HisZ"/>
</dbReference>
<dbReference type="HAMAP" id="MF_00125">
    <property type="entry name" value="HisZ"/>
    <property type="match status" value="1"/>
</dbReference>
<evidence type="ECO:0000259" key="12">
    <source>
        <dbReference type="Pfam" id="PF13393"/>
    </source>
</evidence>
<evidence type="ECO:0000256" key="1">
    <source>
        <dbReference type="ARBA" id="ARBA00004496"/>
    </source>
</evidence>
<dbReference type="GO" id="GO:0004821">
    <property type="term" value="F:histidine-tRNA ligase activity"/>
    <property type="evidence" value="ECO:0007669"/>
    <property type="project" value="TreeGrafter"/>
</dbReference>
<keyword evidence="13" id="KW-0328">Glycosyltransferase</keyword>
<dbReference type="NCBIfam" id="TIGR00443">
    <property type="entry name" value="hisZ_biosyn_reg"/>
    <property type="match status" value="1"/>
</dbReference>
<evidence type="ECO:0000256" key="9">
    <source>
        <dbReference type="HAMAP-Rule" id="MF_00125"/>
    </source>
</evidence>
<name>A0A4R3NAX3_9BACI</name>
<reference evidence="13 14" key="1">
    <citation type="submission" date="2019-03" db="EMBL/GenBank/DDBJ databases">
        <title>Genomic Encyclopedia of Type Strains, Phase IV (KMG-IV): sequencing the most valuable type-strain genomes for metagenomic binning, comparative biology and taxonomic classification.</title>
        <authorList>
            <person name="Goeker M."/>
        </authorList>
    </citation>
    <scope>NUCLEOTIDE SEQUENCE [LARGE SCALE GENOMIC DNA]</scope>
    <source>
        <strain evidence="13 14">DSM 25894</strain>
    </source>
</reference>
<dbReference type="CDD" id="cd00773">
    <property type="entry name" value="HisRS-like_core"/>
    <property type="match status" value="1"/>
</dbReference>
<dbReference type="Pfam" id="PF13393">
    <property type="entry name" value="tRNA-synt_His"/>
    <property type="match status" value="1"/>
</dbReference>
<dbReference type="InterPro" id="IPR045864">
    <property type="entry name" value="aa-tRNA-synth_II/BPL/LPL"/>
</dbReference>
<protein>
    <recommendedName>
        <fullName evidence="4 9">ATP phosphoribosyltransferase regulatory subunit</fullName>
    </recommendedName>
</protein>
<evidence type="ECO:0000256" key="2">
    <source>
        <dbReference type="ARBA" id="ARBA00004667"/>
    </source>
</evidence>
<dbReference type="GO" id="GO:0006427">
    <property type="term" value="P:histidyl-tRNA aminoacylation"/>
    <property type="evidence" value="ECO:0007669"/>
    <property type="project" value="TreeGrafter"/>
</dbReference>
<organism evidence="13 14">
    <name type="scientific">Melghiribacillus thermohalophilus</name>
    <dbReference type="NCBI Taxonomy" id="1324956"/>
    <lineage>
        <taxon>Bacteria</taxon>
        <taxon>Bacillati</taxon>
        <taxon>Bacillota</taxon>
        <taxon>Bacilli</taxon>
        <taxon>Bacillales</taxon>
        <taxon>Bacillaceae</taxon>
        <taxon>Melghiribacillus</taxon>
    </lineage>
</organism>
<evidence type="ECO:0000256" key="3">
    <source>
        <dbReference type="ARBA" id="ARBA00005539"/>
    </source>
</evidence>
<dbReference type="RefSeq" id="WP_207902534.1">
    <property type="nucleotide sequence ID" value="NZ_SMAN01000003.1"/>
</dbReference>
<evidence type="ECO:0000256" key="5">
    <source>
        <dbReference type="ARBA" id="ARBA00022490"/>
    </source>
</evidence>
<feature type="binding site" evidence="10">
    <location>
        <position position="130"/>
    </location>
    <ligand>
        <name>L-histidine</name>
        <dbReference type="ChEBI" id="CHEBI:57595"/>
    </ligand>
</feature>
<evidence type="ECO:0000256" key="8">
    <source>
        <dbReference type="ARBA" id="ARBA00025246"/>
    </source>
</evidence>
<keyword evidence="6 9" id="KW-0028">Amino-acid biosynthesis</keyword>
<comment type="miscellaneous">
    <text evidence="9">This function is generally fulfilled by the C-terminal part of HisG, which is missing in some bacteria such as this one.</text>
</comment>
<dbReference type="UniPathway" id="UPA00031">
    <property type="reaction ID" value="UER00006"/>
</dbReference>
<dbReference type="Gene3D" id="3.30.930.10">
    <property type="entry name" value="Bira Bifunctional Protein, Domain 2"/>
    <property type="match status" value="1"/>
</dbReference>
<dbReference type="GO" id="GO:0016757">
    <property type="term" value="F:glycosyltransferase activity"/>
    <property type="evidence" value="ECO:0007669"/>
    <property type="project" value="UniProtKB-KW"/>
</dbReference>
<dbReference type="InterPro" id="IPR041715">
    <property type="entry name" value="HisRS-like_core"/>
</dbReference>
<accession>A0A4R3NAX3</accession>
<evidence type="ECO:0000313" key="13">
    <source>
        <dbReference type="EMBL" id="TCT25489.1"/>
    </source>
</evidence>
<dbReference type="GO" id="GO:0005737">
    <property type="term" value="C:cytoplasm"/>
    <property type="evidence" value="ECO:0007669"/>
    <property type="project" value="UniProtKB-SubCell"/>
</dbReference>
<keyword evidence="13" id="KW-0808">Transferase</keyword>
<sequence>MLMNKAYHVPEGAANLQANELELKENKIYVINELFRRYGYHPVETPSFEYYDLFSEIEGTIDVDQMIKLIDQNGKILVLRPDATIPIARIAAQNNGHQPYYKFSYTTNVFRMNDSFQSPQSREFTQSGVEFFGKEGLEADLEVITLAVETLKRADLEDITLDMGQAKFFKEFMKHIQISRQATNEIQKLIEHKNFFELEKRLSQLNIENRFKEIILKFPKLYGQPEEVFSKAEELLINDEMKQELDKLKNLSRMLVELGYEKYLSIDLGLINHLNYYTGIIFQGYVQGYGKPVVVGGRYDHLARQFGRDLPATGFAIYIDALLDAQRNSQNAPIHGTDFCIMFHERNIKNGMKIASLLREQGLVVETEFLENDRYEDHIANREGRNILYELAVLDEKLHLVQPDRTHKTFKDVESFLQDVLQK</sequence>
<dbReference type="InterPro" id="IPR004516">
    <property type="entry name" value="HisRS/HisZ"/>
</dbReference>
<keyword evidence="7 9" id="KW-0368">Histidine biosynthesis</keyword>
<evidence type="ECO:0000256" key="6">
    <source>
        <dbReference type="ARBA" id="ARBA00022605"/>
    </source>
</evidence>
<feature type="binding site" evidence="10">
    <location>
        <begin position="82"/>
        <end position="84"/>
    </location>
    <ligand>
        <name>L-histidine</name>
        <dbReference type="ChEBI" id="CHEBI:57595"/>
    </ligand>
</feature>
<keyword evidence="14" id="KW-1185">Reference proteome</keyword>
<dbReference type="PANTHER" id="PTHR43707:SF6">
    <property type="entry name" value="ATP PHOSPHORIBOSYLTRANSFERASE REGULATORY SUBUNIT"/>
    <property type="match status" value="1"/>
</dbReference>
<dbReference type="EMBL" id="SMAN01000003">
    <property type="protein sequence ID" value="TCT25489.1"/>
    <property type="molecule type" value="Genomic_DNA"/>
</dbReference>
<evidence type="ECO:0000256" key="4">
    <source>
        <dbReference type="ARBA" id="ARBA00020397"/>
    </source>
</evidence>
<comment type="pathway">
    <text evidence="2 9">Amino-acid biosynthesis; L-histidine biosynthesis; L-histidine from 5-phospho-alpha-D-ribose 1-diphosphate: step 1/9.</text>
</comment>
<gene>
    <name evidence="9" type="primary">hisZ</name>
    <name evidence="13" type="ORF">EDD68_10342</name>
</gene>
<feature type="domain" description="Class II Histidinyl-tRNA synthetase (HisRS)-like catalytic core" evidence="12">
    <location>
        <begin position="22"/>
        <end position="322"/>
    </location>
</feature>
<dbReference type="GO" id="GO:0140096">
    <property type="term" value="F:catalytic activity, acting on a protein"/>
    <property type="evidence" value="ECO:0007669"/>
    <property type="project" value="UniProtKB-ARBA"/>
</dbReference>
<keyword evidence="11" id="KW-0175">Coiled coil</keyword>
<comment type="subcellular location">
    <subcellularLocation>
        <location evidence="1 9">Cytoplasm</location>
    </subcellularLocation>
</comment>
<feature type="binding site" evidence="10">
    <location>
        <begin position="276"/>
        <end position="277"/>
    </location>
    <ligand>
        <name>L-histidine</name>
        <dbReference type="ChEBI" id="CHEBI:57595"/>
    </ligand>
</feature>
<comment type="function">
    <text evidence="8 9">Required for the first step of histidine biosynthesis. May allow the feedback regulation of ATP phosphoribosyltransferase activity by histidine.</text>
</comment>
<evidence type="ECO:0000256" key="7">
    <source>
        <dbReference type="ARBA" id="ARBA00023102"/>
    </source>
</evidence>
<dbReference type="AlphaFoldDB" id="A0A4R3NAX3"/>
<evidence type="ECO:0000256" key="11">
    <source>
        <dbReference type="SAM" id="Coils"/>
    </source>
</evidence>
<feature type="binding site" evidence="10">
    <location>
        <position position="111"/>
    </location>
    <ligand>
        <name>L-histidine</name>
        <dbReference type="ChEBI" id="CHEBI:57595"/>
    </ligand>
</feature>
<feature type="binding site" evidence="10">
    <location>
        <position position="126"/>
    </location>
    <ligand>
        <name>L-histidine</name>
        <dbReference type="ChEBI" id="CHEBI:57595"/>
    </ligand>
</feature>
<dbReference type="PIRSF" id="PIRSF001549">
    <property type="entry name" value="His-tRNA_synth"/>
    <property type="match status" value="1"/>
</dbReference>
<dbReference type="Proteomes" id="UP000294650">
    <property type="component" value="Unassembled WGS sequence"/>
</dbReference>
<evidence type="ECO:0000313" key="14">
    <source>
        <dbReference type="Proteomes" id="UP000294650"/>
    </source>
</evidence>
<comment type="caution">
    <text evidence="13">The sequence shown here is derived from an EMBL/GenBank/DDBJ whole genome shotgun (WGS) entry which is preliminary data.</text>
</comment>
<dbReference type="PANTHER" id="PTHR43707">
    <property type="entry name" value="HISTIDYL-TRNA SYNTHETASE"/>
    <property type="match status" value="1"/>
</dbReference>
<dbReference type="SUPFAM" id="SSF55681">
    <property type="entry name" value="Class II aaRS and biotin synthetases"/>
    <property type="match status" value="1"/>
</dbReference>
<proteinExistence type="inferred from homology"/>
<comment type="similarity">
    <text evidence="3 9">Belongs to the class-II aminoacyl-tRNA synthetase family. HisZ subfamily.</text>
</comment>